<dbReference type="Proteomes" id="UP000664169">
    <property type="component" value="Unassembled WGS sequence"/>
</dbReference>
<evidence type="ECO:0000256" key="2">
    <source>
        <dbReference type="SAM" id="MobiDB-lite"/>
    </source>
</evidence>
<comment type="caution">
    <text evidence="4">The sequence shown here is derived from an EMBL/GenBank/DDBJ whole genome shotgun (WGS) entry which is preliminary data.</text>
</comment>
<protein>
    <recommendedName>
        <fullName evidence="3">Zn(2)-C6 fungal-type domain-containing protein</fullName>
    </recommendedName>
</protein>
<sequence length="627" mass="70708">MPLRKGLMRESCESCYRRKIKCDRSKRLGQGIDKCSSCESRKIACWLDTSKDDRRYHERPISSETYTEASSYASGNVTSQSRARNCPSSGPESIKPAATNGGHIPVLPTDFSFDNTFSLSNYSQIYLNQVFEDMSSTANSYNDAYLELFNEVDSNIYTPNGSSISDTNNGLRSMNNEEDVTWLNDITTPEVLGAAINAYFSLASAALPILLPEAFWSDYKAGECSLALVQAIACRGMPFIKADDKWKIQQRFAVAFRESFLMNRVEAIESIDEFIRLDELEALAIMIDFQYDDDGLRLQKSLQKLFLTHDSLVLLTLRYGKLDSQQLQTREPNLSRYQDRRSLLYWYVFGIDAFHCLDRKRISYIPEIEIAATRALPQNEVKDYLDAILGLAIVARKITYTLCNSVAKNDGISPMAVVHLYRELQIWVTIHSPKDLQQDFHDQDEHAATRIPAKKSQWYHQLQSAVLYALEANCIMQIEACVVSCHLKSSRILDVNRTVLRMRSECIGAISLVLEGCVECNLLASISIDPGTISYSQMDLAPSIIRDICVGMCCWIYQQMNDSCMDLGLISGVCKYTNQGDEQIADYVAIAKQLELAVATAVSHRDTIDMIKRLEQQRASLTLLGVP</sequence>
<dbReference type="GO" id="GO:0008270">
    <property type="term" value="F:zinc ion binding"/>
    <property type="evidence" value="ECO:0007669"/>
    <property type="project" value="InterPro"/>
</dbReference>
<dbReference type="Gene3D" id="4.10.240.10">
    <property type="entry name" value="Zn(2)-C6 fungal-type DNA-binding domain"/>
    <property type="match status" value="1"/>
</dbReference>
<name>A0A8H3ESS5_9LECA</name>
<feature type="region of interest" description="Disordered" evidence="2">
    <location>
        <begin position="60"/>
        <end position="101"/>
    </location>
</feature>
<dbReference type="InterPro" id="IPR036864">
    <property type="entry name" value="Zn2-C6_fun-type_DNA-bd_sf"/>
</dbReference>
<dbReference type="SMART" id="SM00066">
    <property type="entry name" value="GAL4"/>
    <property type="match status" value="1"/>
</dbReference>
<organism evidence="4 5">
    <name type="scientific">Gomphillus americanus</name>
    <dbReference type="NCBI Taxonomy" id="1940652"/>
    <lineage>
        <taxon>Eukaryota</taxon>
        <taxon>Fungi</taxon>
        <taxon>Dikarya</taxon>
        <taxon>Ascomycota</taxon>
        <taxon>Pezizomycotina</taxon>
        <taxon>Lecanoromycetes</taxon>
        <taxon>OSLEUM clade</taxon>
        <taxon>Ostropomycetidae</taxon>
        <taxon>Ostropales</taxon>
        <taxon>Graphidaceae</taxon>
        <taxon>Gomphilloideae</taxon>
        <taxon>Gomphillus</taxon>
    </lineage>
</organism>
<keyword evidence="1" id="KW-0539">Nucleus</keyword>
<dbReference type="SUPFAM" id="SSF57701">
    <property type="entry name" value="Zn2/Cys6 DNA-binding domain"/>
    <property type="match status" value="1"/>
</dbReference>
<feature type="domain" description="Zn(2)-C6 fungal-type" evidence="3">
    <location>
        <begin position="11"/>
        <end position="45"/>
    </location>
</feature>
<keyword evidence="5" id="KW-1185">Reference proteome</keyword>
<evidence type="ECO:0000313" key="5">
    <source>
        <dbReference type="Proteomes" id="UP000664169"/>
    </source>
</evidence>
<gene>
    <name evidence="4" type="ORF">GOMPHAMPRED_007775</name>
</gene>
<proteinExistence type="predicted"/>
<dbReference type="CDD" id="cd12148">
    <property type="entry name" value="fungal_TF_MHR"/>
    <property type="match status" value="1"/>
</dbReference>
<evidence type="ECO:0000256" key="1">
    <source>
        <dbReference type="ARBA" id="ARBA00023242"/>
    </source>
</evidence>
<dbReference type="CDD" id="cd00067">
    <property type="entry name" value="GAL4"/>
    <property type="match status" value="1"/>
</dbReference>
<dbReference type="InterPro" id="IPR001138">
    <property type="entry name" value="Zn2Cys6_DnaBD"/>
</dbReference>
<evidence type="ECO:0000259" key="3">
    <source>
        <dbReference type="PROSITE" id="PS50048"/>
    </source>
</evidence>
<dbReference type="PANTHER" id="PTHR46910">
    <property type="entry name" value="TRANSCRIPTION FACTOR PDR1"/>
    <property type="match status" value="1"/>
</dbReference>
<dbReference type="PROSITE" id="PS50048">
    <property type="entry name" value="ZN2_CY6_FUNGAL_2"/>
    <property type="match status" value="1"/>
</dbReference>
<dbReference type="InterPro" id="IPR050987">
    <property type="entry name" value="AtrR-like"/>
</dbReference>
<dbReference type="OrthoDB" id="4764644at2759"/>
<feature type="compositionally biased region" description="Polar residues" evidence="2">
    <location>
        <begin position="62"/>
        <end position="91"/>
    </location>
</feature>
<reference evidence="4" key="1">
    <citation type="submission" date="2021-03" db="EMBL/GenBank/DDBJ databases">
        <authorList>
            <person name="Tagirdzhanova G."/>
        </authorList>
    </citation>
    <scope>NUCLEOTIDE SEQUENCE</scope>
</reference>
<dbReference type="AlphaFoldDB" id="A0A8H3ESS5"/>
<dbReference type="PANTHER" id="PTHR46910:SF38">
    <property type="entry name" value="ZN(2)-C6 FUNGAL-TYPE DOMAIN-CONTAINING PROTEIN"/>
    <property type="match status" value="1"/>
</dbReference>
<accession>A0A8H3ESS5</accession>
<dbReference type="EMBL" id="CAJPDQ010000007">
    <property type="protein sequence ID" value="CAF9912806.1"/>
    <property type="molecule type" value="Genomic_DNA"/>
</dbReference>
<evidence type="ECO:0000313" key="4">
    <source>
        <dbReference type="EMBL" id="CAF9912806.1"/>
    </source>
</evidence>
<dbReference type="GO" id="GO:0000981">
    <property type="term" value="F:DNA-binding transcription factor activity, RNA polymerase II-specific"/>
    <property type="evidence" value="ECO:0007669"/>
    <property type="project" value="InterPro"/>
</dbReference>